<dbReference type="CDD" id="cd17546">
    <property type="entry name" value="REC_hyHK_CKI1_RcsC-like"/>
    <property type="match status" value="1"/>
</dbReference>
<feature type="domain" description="Histidine kinase" evidence="18">
    <location>
        <begin position="294"/>
        <end position="519"/>
    </location>
</feature>
<feature type="transmembrane region" description="Helical" evidence="17">
    <location>
        <begin position="185"/>
        <end position="204"/>
    </location>
</feature>
<keyword evidence="7 17" id="KW-0812">Transmembrane</keyword>
<dbReference type="InterPro" id="IPR003660">
    <property type="entry name" value="HAMP_dom"/>
</dbReference>
<evidence type="ECO:0000256" key="15">
    <source>
        <dbReference type="PROSITE-ProRule" id="PRU00169"/>
    </source>
</evidence>
<evidence type="ECO:0000256" key="6">
    <source>
        <dbReference type="ARBA" id="ARBA00022679"/>
    </source>
</evidence>
<dbReference type="Gene3D" id="1.20.120.160">
    <property type="entry name" value="HPT domain"/>
    <property type="match status" value="1"/>
</dbReference>
<evidence type="ECO:0000256" key="4">
    <source>
        <dbReference type="ARBA" id="ARBA00022475"/>
    </source>
</evidence>
<keyword evidence="8" id="KW-0547">Nucleotide-binding</keyword>
<organism evidence="22 23">
    <name type="scientific">Nocardioides nanhaiensis</name>
    <dbReference type="NCBI Taxonomy" id="1476871"/>
    <lineage>
        <taxon>Bacteria</taxon>
        <taxon>Bacillati</taxon>
        <taxon>Actinomycetota</taxon>
        <taxon>Actinomycetes</taxon>
        <taxon>Propionibacteriales</taxon>
        <taxon>Nocardioidaceae</taxon>
        <taxon>Nocardioides</taxon>
    </lineage>
</organism>
<feature type="coiled-coil region" evidence="16">
    <location>
        <begin position="260"/>
        <end position="287"/>
    </location>
</feature>
<dbReference type="Gene3D" id="6.10.340.10">
    <property type="match status" value="1"/>
</dbReference>
<evidence type="ECO:0000259" key="18">
    <source>
        <dbReference type="PROSITE" id="PS50109"/>
    </source>
</evidence>
<dbReference type="Pfam" id="PF05227">
    <property type="entry name" value="CHASE3"/>
    <property type="match status" value="1"/>
</dbReference>
<dbReference type="InterPro" id="IPR005467">
    <property type="entry name" value="His_kinase_dom"/>
</dbReference>
<evidence type="ECO:0000313" key="23">
    <source>
        <dbReference type="Proteomes" id="UP001500621"/>
    </source>
</evidence>
<dbReference type="Gene3D" id="1.10.287.130">
    <property type="match status" value="1"/>
</dbReference>
<keyword evidence="16" id="KW-0175">Coiled coil</keyword>
<evidence type="ECO:0000256" key="16">
    <source>
        <dbReference type="SAM" id="Coils"/>
    </source>
</evidence>
<dbReference type="PANTHER" id="PTHR45339:SF1">
    <property type="entry name" value="HYBRID SIGNAL TRANSDUCTION HISTIDINE KINASE J"/>
    <property type="match status" value="1"/>
</dbReference>
<feature type="domain" description="Response regulatory" evidence="19">
    <location>
        <begin position="538"/>
        <end position="653"/>
    </location>
</feature>
<dbReference type="Pfam" id="PF00072">
    <property type="entry name" value="Response_reg"/>
    <property type="match status" value="2"/>
</dbReference>
<feature type="transmembrane region" description="Helical" evidence="17">
    <location>
        <begin position="20"/>
        <end position="41"/>
    </location>
</feature>
<dbReference type="SUPFAM" id="SSF47384">
    <property type="entry name" value="Homodimeric domain of signal transducing histidine kinase"/>
    <property type="match status" value="1"/>
</dbReference>
<dbReference type="EMBL" id="BAABIM010000002">
    <property type="protein sequence ID" value="GAA4687043.1"/>
    <property type="molecule type" value="Genomic_DNA"/>
</dbReference>
<dbReference type="CDD" id="cd16922">
    <property type="entry name" value="HATPase_EvgS-ArcB-TorS-like"/>
    <property type="match status" value="1"/>
</dbReference>
<evidence type="ECO:0000256" key="17">
    <source>
        <dbReference type="SAM" id="Phobius"/>
    </source>
</evidence>
<dbReference type="InterPro" id="IPR036641">
    <property type="entry name" value="HPT_dom_sf"/>
</dbReference>
<dbReference type="SUPFAM" id="SSF52172">
    <property type="entry name" value="CheY-like"/>
    <property type="match status" value="2"/>
</dbReference>
<evidence type="ECO:0000256" key="11">
    <source>
        <dbReference type="ARBA" id="ARBA00022989"/>
    </source>
</evidence>
<comment type="caution">
    <text evidence="22">The sequence shown here is derived from an EMBL/GenBank/DDBJ whole genome shotgun (WGS) entry which is preliminary data.</text>
</comment>
<feature type="modified residue" description="4-aspartylphosphate" evidence="15">
    <location>
        <position position="589"/>
    </location>
</feature>
<keyword evidence="4" id="KW-1003">Cell membrane</keyword>
<name>A0ABP8WE09_9ACTN</name>
<keyword evidence="10" id="KW-0067">ATP-binding</keyword>
<evidence type="ECO:0000256" key="12">
    <source>
        <dbReference type="ARBA" id="ARBA00023012"/>
    </source>
</evidence>
<dbReference type="PROSITE" id="PS50894">
    <property type="entry name" value="HPT"/>
    <property type="match status" value="1"/>
</dbReference>
<dbReference type="SUPFAM" id="SSF47226">
    <property type="entry name" value="Histidine-containing phosphotransfer domain, HPT domain"/>
    <property type="match status" value="1"/>
</dbReference>
<dbReference type="InterPro" id="IPR011006">
    <property type="entry name" value="CheY-like_superfamily"/>
</dbReference>
<dbReference type="InterPro" id="IPR001789">
    <property type="entry name" value="Sig_transdc_resp-reg_receiver"/>
</dbReference>
<dbReference type="PROSITE" id="PS50885">
    <property type="entry name" value="HAMP"/>
    <property type="match status" value="1"/>
</dbReference>
<feature type="modified residue" description="Phosphohistidine" evidence="14">
    <location>
        <position position="865"/>
    </location>
</feature>
<proteinExistence type="predicted"/>
<dbReference type="Proteomes" id="UP001500621">
    <property type="component" value="Unassembled WGS sequence"/>
</dbReference>
<evidence type="ECO:0000256" key="13">
    <source>
        <dbReference type="ARBA" id="ARBA00023136"/>
    </source>
</evidence>
<dbReference type="InterPro" id="IPR003661">
    <property type="entry name" value="HisK_dim/P_dom"/>
</dbReference>
<comment type="subcellular location">
    <subcellularLocation>
        <location evidence="2">Cell membrane</location>
        <topology evidence="2">Multi-pass membrane protein</topology>
    </subcellularLocation>
</comment>
<evidence type="ECO:0000256" key="10">
    <source>
        <dbReference type="ARBA" id="ARBA00022840"/>
    </source>
</evidence>
<dbReference type="InterPro" id="IPR036890">
    <property type="entry name" value="HATPase_C_sf"/>
</dbReference>
<dbReference type="InterPro" id="IPR004358">
    <property type="entry name" value="Sig_transdc_His_kin-like_C"/>
</dbReference>
<feature type="modified residue" description="4-aspartylphosphate" evidence="15">
    <location>
        <position position="721"/>
    </location>
</feature>
<dbReference type="SMART" id="SM00387">
    <property type="entry name" value="HATPase_c"/>
    <property type="match status" value="1"/>
</dbReference>
<keyword evidence="12" id="KW-0902">Two-component regulatory system</keyword>
<dbReference type="Pfam" id="PF00672">
    <property type="entry name" value="HAMP"/>
    <property type="match status" value="1"/>
</dbReference>
<dbReference type="Pfam" id="PF02518">
    <property type="entry name" value="HATPase_c"/>
    <property type="match status" value="1"/>
</dbReference>
<keyword evidence="5 15" id="KW-0597">Phosphoprotein</keyword>
<dbReference type="Pfam" id="PF00512">
    <property type="entry name" value="HisKA"/>
    <property type="match status" value="1"/>
</dbReference>
<evidence type="ECO:0000256" key="2">
    <source>
        <dbReference type="ARBA" id="ARBA00004651"/>
    </source>
</evidence>
<dbReference type="InterPro" id="IPR007891">
    <property type="entry name" value="CHASE3"/>
</dbReference>
<feature type="domain" description="Response regulatory" evidence="19">
    <location>
        <begin position="672"/>
        <end position="789"/>
    </location>
</feature>
<evidence type="ECO:0000256" key="1">
    <source>
        <dbReference type="ARBA" id="ARBA00000085"/>
    </source>
</evidence>
<dbReference type="PROSITE" id="PS50110">
    <property type="entry name" value="RESPONSE_REGULATORY"/>
    <property type="match status" value="2"/>
</dbReference>
<dbReference type="Gene3D" id="3.40.50.2300">
    <property type="match status" value="2"/>
</dbReference>
<gene>
    <name evidence="22" type="ORF">GCM10023226_26040</name>
</gene>
<keyword evidence="6" id="KW-0808">Transferase</keyword>
<reference evidence="23" key="1">
    <citation type="journal article" date="2019" name="Int. J. Syst. Evol. Microbiol.">
        <title>The Global Catalogue of Microorganisms (GCM) 10K type strain sequencing project: providing services to taxonomists for standard genome sequencing and annotation.</title>
        <authorList>
            <consortium name="The Broad Institute Genomics Platform"/>
            <consortium name="The Broad Institute Genome Sequencing Center for Infectious Disease"/>
            <person name="Wu L."/>
            <person name="Ma J."/>
        </authorList>
    </citation>
    <scope>NUCLEOTIDE SEQUENCE [LARGE SCALE GENOMIC DNA]</scope>
    <source>
        <strain evidence="23">JCM 18127</strain>
    </source>
</reference>
<evidence type="ECO:0000256" key="8">
    <source>
        <dbReference type="ARBA" id="ARBA00022741"/>
    </source>
</evidence>
<feature type="domain" description="HAMP" evidence="20">
    <location>
        <begin position="213"/>
        <end position="265"/>
    </location>
</feature>
<dbReference type="Pfam" id="PF01627">
    <property type="entry name" value="Hpt"/>
    <property type="match status" value="1"/>
</dbReference>
<evidence type="ECO:0000256" key="5">
    <source>
        <dbReference type="ARBA" id="ARBA00022553"/>
    </source>
</evidence>
<dbReference type="SMART" id="SM00388">
    <property type="entry name" value="HisKA"/>
    <property type="match status" value="1"/>
</dbReference>
<keyword evidence="11 17" id="KW-1133">Transmembrane helix</keyword>
<dbReference type="SUPFAM" id="SSF55874">
    <property type="entry name" value="ATPase domain of HSP90 chaperone/DNA topoisomerase II/histidine kinase"/>
    <property type="match status" value="1"/>
</dbReference>
<evidence type="ECO:0000259" key="19">
    <source>
        <dbReference type="PROSITE" id="PS50110"/>
    </source>
</evidence>
<evidence type="ECO:0000256" key="14">
    <source>
        <dbReference type="PROSITE-ProRule" id="PRU00110"/>
    </source>
</evidence>
<dbReference type="CDD" id="cd00156">
    <property type="entry name" value="REC"/>
    <property type="match status" value="1"/>
</dbReference>
<keyword evidence="9" id="KW-0418">Kinase</keyword>
<evidence type="ECO:0000259" key="20">
    <source>
        <dbReference type="PROSITE" id="PS50885"/>
    </source>
</evidence>
<dbReference type="PRINTS" id="PR00344">
    <property type="entry name" value="BCTRLSENSOR"/>
</dbReference>
<evidence type="ECO:0000313" key="22">
    <source>
        <dbReference type="EMBL" id="GAA4687043.1"/>
    </source>
</evidence>
<dbReference type="EC" id="2.7.13.3" evidence="3"/>
<dbReference type="InterPro" id="IPR003594">
    <property type="entry name" value="HATPase_dom"/>
</dbReference>
<evidence type="ECO:0000256" key="7">
    <source>
        <dbReference type="ARBA" id="ARBA00022692"/>
    </source>
</evidence>
<dbReference type="SMART" id="SM00448">
    <property type="entry name" value="REC"/>
    <property type="match status" value="2"/>
</dbReference>
<sequence length="920" mass="98225">MGPWTVTLARQVGRVTRTGLAVVAAATLLNVGLLVFLALYVERVTTNAFDAGRESRLAHLAMVDQETGLRAYLLSGDRSALAPFEQGRREVALHDANAREALEGNAQVLALLDEKVQRAETWTRNWADDALIRGPALATTPVDGAKRGFVAAGTSLFDDYRAAHAVLQDATDDLRADAETLQRRVLLVAVLVELVLLAGGLLVLRRQSRNLRDSVVEPVQDLLDTISRLRDGDLSARAAGRGPQELLAIGHGLDEMAGAIAESRRAEDARRRELEAARREADAANAAKSAFLATMSHEIRTPMNAVIGMTGLLLDTPLDREQREFTETVRHSGDALLTIINDILDFSKIEAGELELEREPFVLRDCVETALDLVAAQATAKGLDLVAQIDPTVPPVVEGDVTRVRQVLVNLLSNAVKFTEQGEVLLSVTSDGTAGGPSDDRSVLSFAVHDTGIGIPADRMDRLFRSFSQVDSSTTRLHGGSGLGLAISQRLAEAMAGRLEVVSEVGTGSTFTLVAPFTAGRELEDQVRVAPAELPGRAALVVDDNATNRRILRAQLEAWGMSVHDEGDPLQVLAALDADDGTYDVAILDMHMPGLDGTELAARLRARSDWHDVPLILLTSLGERIAAAEELRLVHLTKPVKAAALRSTVARALGARTLPTPHSDTTVTRPLRILLAEDNPVNQQVAVLMLQRLGQEPVVVSQGREAVEAVRAEDFDLVLMDVHMPVMDGLEATRLIRAGLPGSRQPRIVAMTANALTEDRERSMAAGMDDHLAKPVRAEELAAAVARAAHAASRVPTVPQPVGGVVPPAVDVQTLDALTAALGPAGAELRVTLVQAWVLESRRQVEEADLAAVRGEGEVLAAVAHSLRSASASLGAVSVAAFCQAIETAVASEETIDLVAAASQLRLEVARAEEELTALL</sequence>
<protein>
    <recommendedName>
        <fullName evidence="3">histidine kinase</fullName>
        <ecNumber evidence="3">2.7.13.3</ecNumber>
    </recommendedName>
</protein>
<evidence type="ECO:0000259" key="21">
    <source>
        <dbReference type="PROSITE" id="PS50894"/>
    </source>
</evidence>
<evidence type="ECO:0000256" key="3">
    <source>
        <dbReference type="ARBA" id="ARBA00012438"/>
    </source>
</evidence>
<dbReference type="CDD" id="cd00082">
    <property type="entry name" value="HisKA"/>
    <property type="match status" value="1"/>
</dbReference>
<feature type="domain" description="HPt" evidence="21">
    <location>
        <begin position="826"/>
        <end position="920"/>
    </location>
</feature>
<dbReference type="InterPro" id="IPR008207">
    <property type="entry name" value="Sig_transdc_His_kin_Hpt_dom"/>
</dbReference>
<evidence type="ECO:0000256" key="9">
    <source>
        <dbReference type="ARBA" id="ARBA00022777"/>
    </source>
</evidence>
<dbReference type="PANTHER" id="PTHR45339">
    <property type="entry name" value="HYBRID SIGNAL TRANSDUCTION HISTIDINE KINASE J"/>
    <property type="match status" value="1"/>
</dbReference>
<accession>A0ABP8WE09</accession>
<comment type="catalytic activity">
    <reaction evidence="1">
        <text>ATP + protein L-histidine = ADP + protein N-phospho-L-histidine.</text>
        <dbReference type="EC" id="2.7.13.3"/>
    </reaction>
</comment>
<keyword evidence="23" id="KW-1185">Reference proteome</keyword>
<dbReference type="SMART" id="SM00304">
    <property type="entry name" value="HAMP"/>
    <property type="match status" value="1"/>
</dbReference>
<dbReference type="Gene3D" id="3.30.565.10">
    <property type="entry name" value="Histidine kinase-like ATPase, C-terminal domain"/>
    <property type="match status" value="1"/>
</dbReference>
<keyword evidence="13 17" id="KW-0472">Membrane</keyword>
<dbReference type="PROSITE" id="PS50109">
    <property type="entry name" value="HIS_KIN"/>
    <property type="match status" value="1"/>
</dbReference>
<dbReference type="InterPro" id="IPR036097">
    <property type="entry name" value="HisK_dim/P_sf"/>
</dbReference>